<reference evidence="10" key="1">
    <citation type="journal article" date="2021" name="ISME J.">
        <title>Fine-scale metabolic discontinuity in a stratified prokaryote microbiome of a Red Sea deep halocline.</title>
        <authorList>
            <person name="Michoud G."/>
            <person name="Ngugi D.K."/>
            <person name="Barozzi A."/>
            <person name="Merlino G."/>
            <person name="Calleja M.L."/>
            <person name="Delgado-Huertas A."/>
            <person name="Moran X.A.G."/>
            <person name="Daffonchio D."/>
        </authorList>
    </citation>
    <scope>NUCLEOTIDE SEQUENCE</scope>
    <source>
        <strain evidence="10">SuakinDeep_MAG55_1</strain>
    </source>
</reference>
<dbReference type="Pfam" id="PF26594">
    <property type="entry name" value="KH_NusA_2nd"/>
    <property type="match status" value="1"/>
</dbReference>
<dbReference type="InterPro" id="IPR036555">
    <property type="entry name" value="NusA_N_sf"/>
</dbReference>
<evidence type="ECO:0000256" key="6">
    <source>
        <dbReference type="ARBA" id="ARBA00023163"/>
    </source>
</evidence>
<evidence type="ECO:0000256" key="8">
    <source>
        <dbReference type="SAM" id="MobiDB-lite"/>
    </source>
</evidence>
<dbReference type="FunFam" id="3.30.300.20:FF:000005">
    <property type="entry name" value="Transcription termination/antitermination protein NusA"/>
    <property type="match status" value="1"/>
</dbReference>
<dbReference type="GO" id="GO:0003700">
    <property type="term" value="F:DNA-binding transcription factor activity"/>
    <property type="evidence" value="ECO:0007669"/>
    <property type="project" value="InterPro"/>
</dbReference>
<evidence type="ECO:0000256" key="1">
    <source>
        <dbReference type="ARBA" id="ARBA00022472"/>
    </source>
</evidence>
<comment type="function">
    <text evidence="7">Participates in both transcription termination and antitermination.</text>
</comment>
<dbReference type="InterPro" id="IPR010213">
    <property type="entry name" value="TF_NusA"/>
</dbReference>
<dbReference type="InterPro" id="IPR025249">
    <property type="entry name" value="TF_NusA_KH_1st"/>
</dbReference>
<organism evidence="10 11">
    <name type="scientific">Candidatus Scalindua arabica</name>
    <dbReference type="NCBI Taxonomy" id="1127984"/>
    <lineage>
        <taxon>Bacteria</taxon>
        <taxon>Pseudomonadati</taxon>
        <taxon>Planctomycetota</taxon>
        <taxon>Candidatus Brocadiia</taxon>
        <taxon>Candidatus Brocadiales</taxon>
        <taxon>Candidatus Scalinduaceae</taxon>
        <taxon>Candidatus Scalindua</taxon>
    </lineage>
</organism>
<keyword evidence="3 7" id="KW-0889">Transcription antitermination</keyword>
<dbReference type="GO" id="GO:0006353">
    <property type="term" value="P:DNA-templated transcription termination"/>
    <property type="evidence" value="ECO:0007669"/>
    <property type="project" value="UniProtKB-UniRule"/>
</dbReference>
<dbReference type="InterPro" id="IPR058582">
    <property type="entry name" value="KH_NusA_2nd"/>
</dbReference>
<feature type="region of interest" description="Disordered" evidence="8">
    <location>
        <begin position="311"/>
        <end position="365"/>
    </location>
</feature>
<evidence type="ECO:0000256" key="5">
    <source>
        <dbReference type="ARBA" id="ARBA00023015"/>
    </source>
</evidence>
<evidence type="ECO:0000313" key="10">
    <source>
        <dbReference type="EMBL" id="MBS1257626.1"/>
    </source>
</evidence>
<gene>
    <name evidence="7" type="primary">nusA</name>
    <name evidence="10" type="ORF">MAG551_00670</name>
</gene>
<dbReference type="HAMAP" id="MF_00945_B">
    <property type="entry name" value="NusA_B"/>
    <property type="match status" value="1"/>
</dbReference>
<protein>
    <recommendedName>
        <fullName evidence="7">Transcription termination/antitermination protein NusA</fullName>
    </recommendedName>
</protein>
<dbReference type="Proteomes" id="UP000722750">
    <property type="component" value="Unassembled WGS sequence"/>
</dbReference>
<dbReference type="SUPFAM" id="SSF69705">
    <property type="entry name" value="Transcription factor NusA, N-terminal domain"/>
    <property type="match status" value="1"/>
</dbReference>
<comment type="caution">
    <text evidence="10">The sequence shown here is derived from an EMBL/GenBank/DDBJ whole genome shotgun (WGS) entry which is preliminary data.</text>
</comment>
<dbReference type="SUPFAM" id="SSF50249">
    <property type="entry name" value="Nucleic acid-binding proteins"/>
    <property type="match status" value="1"/>
</dbReference>
<evidence type="ECO:0000256" key="7">
    <source>
        <dbReference type="HAMAP-Rule" id="MF_00945"/>
    </source>
</evidence>
<accession>A0A942A187</accession>
<feature type="domain" description="S1 motif" evidence="9">
    <location>
        <begin position="104"/>
        <end position="168"/>
    </location>
</feature>
<dbReference type="SMART" id="SM00322">
    <property type="entry name" value="KH"/>
    <property type="match status" value="2"/>
</dbReference>
<dbReference type="CDD" id="cd04455">
    <property type="entry name" value="S1_NusA"/>
    <property type="match status" value="1"/>
</dbReference>
<keyword evidence="1 7" id="KW-0806">Transcription termination</keyword>
<dbReference type="NCBIfam" id="TIGR01953">
    <property type="entry name" value="NusA"/>
    <property type="match status" value="1"/>
</dbReference>
<dbReference type="Gene3D" id="3.30.1480.10">
    <property type="entry name" value="NusA, N-terminal domain"/>
    <property type="match status" value="1"/>
</dbReference>
<dbReference type="CDD" id="cd02134">
    <property type="entry name" value="KH-II_NusA_rpt1"/>
    <property type="match status" value="1"/>
</dbReference>
<dbReference type="GO" id="GO:0031564">
    <property type="term" value="P:transcription antitermination"/>
    <property type="evidence" value="ECO:0007669"/>
    <property type="project" value="UniProtKB-UniRule"/>
</dbReference>
<dbReference type="InterPro" id="IPR003029">
    <property type="entry name" value="S1_domain"/>
</dbReference>
<dbReference type="SUPFAM" id="SSF54814">
    <property type="entry name" value="Prokaryotic type KH domain (KH-domain type II)"/>
    <property type="match status" value="2"/>
</dbReference>
<evidence type="ECO:0000256" key="4">
    <source>
        <dbReference type="ARBA" id="ARBA00022884"/>
    </source>
</evidence>
<dbReference type="InterPro" id="IPR012340">
    <property type="entry name" value="NA-bd_OB-fold"/>
</dbReference>
<dbReference type="GO" id="GO:0005829">
    <property type="term" value="C:cytosol"/>
    <property type="evidence" value="ECO:0007669"/>
    <property type="project" value="TreeGrafter"/>
</dbReference>
<dbReference type="Gene3D" id="2.40.50.140">
    <property type="entry name" value="Nucleic acid-binding proteins"/>
    <property type="match status" value="1"/>
</dbReference>
<dbReference type="InterPro" id="IPR009019">
    <property type="entry name" value="KH_sf_prok-type"/>
</dbReference>
<dbReference type="PANTHER" id="PTHR22648">
    <property type="entry name" value="TRANSCRIPTION TERMINATION FACTOR NUSA"/>
    <property type="match status" value="1"/>
</dbReference>
<comment type="similarity">
    <text evidence="7">Belongs to the NusA family.</text>
</comment>
<keyword evidence="6 7" id="KW-0804">Transcription</keyword>
<dbReference type="InterPro" id="IPR004087">
    <property type="entry name" value="KH_dom"/>
</dbReference>
<dbReference type="Pfam" id="PF13184">
    <property type="entry name" value="KH_NusA_1st"/>
    <property type="match status" value="1"/>
</dbReference>
<evidence type="ECO:0000256" key="2">
    <source>
        <dbReference type="ARBA" id="ARBA00022490"/>
    </source>
</evidence>
<dbReference type="AlphaFoldDB" id="A0A942A187"/>
<dbReference type="Pfam" id="PF00575">
    <property type="entry name" value="S1"/>
    <property type="match status" value="1"/>
</dbReference>
<keyword evidence="4 7" id="KW-0694">RNA-binding</keyword>
<dbReference type="PROSITE" id="PS50126">
    <property type="entry name" value="S1"/>
    <property type="match status" value="1"/>
</dbReference>
<evidence type="ECO:0000256" key="3">
    <source>
        <dbReference type="ARBA" id="ARBA00022814"/>
    </source>
</evidence>
<dbReference type="PANTHER" id="PTHR22648:SF0">
    <property type="entry name" value="TRANSCRIPTION TERMINATION_ANTITERMINATION PROTEIN NUSA"/>
    <property type="match status" value="1"/>
</dbReference>
<dbReference type="Gene3D" id="3.30.300.20">
    <property type="match status" value="2"/>
</dbReference>
<dbReference type="Pfam" id="PF08529">
    <property type="entry name" value="NusA_N"/>
    <property type="match status" value="2"/>
</dbReference>
<feature type="compositionally biased region" description="Acidic residues" evidence="8">
    <location>
        <begin position="325"/>
        <end position="351"/>
    </location>
</feature>
<evidence type="ECO:0000313" key="11">
    <source>
        <dbReference type="Proteomes" id="UP000722750"/>
    </source>
</evidence>
<name>A0A942A187_9BACT</name>
<evidence type="ECO:0000259" key="9">
    <source>
        <dbReference type="PROSITE" id="PS50126"/>
    </source>
</evidence>
<proteinExistence type="inferred from homology"/>
<comment type="subcellular location">
    <subcellularLocation>
        <location evidence="7">Cytoplasm</location>
    </subcellularLocation>
</comment>
<dbReference type="InterPro" id="IPR013735">
    <property type="entry name" value="TF_NusA_N"/>
</dbReference>
<dbReference type="CDD" id="cd22529">
    <property type="entry name" value="KH-II_NusA_rpt2"/>
    <property type="match status" value="1"/>
</dbReference>
<dbReference type="EMBL" id="JAANXD010000027">
    <property type="protein sequence ID" value="MBS1257626.1"/>
    <property type="molecule type" value="Genomic_DNA"/>
</dbReference>
<sequence length="365" mass="41032">MDKESLLRLVDILHKDKDIDKDIVFQGIESALESAARKHLKTSEPISIEIDRETGEITAMQGEQEIDLSDLGRINAQTAKQVIIQKIKEAERDVIYDEYVDRKGTIVSGMVQRFEGPTIIINLGKTEGYLPKSEQISNEYHRSGERVRCIVTEVKKVGHRVKILLSRTHSNFVRQLFELEVPEIPENIVEVKGLVREAGYRTKIAVFSEEPNVDCVGACVGVRGTRIKNIVDELNGEKIDIIRWDEDLEVFVPNTLKPAEVTGILLSPENNVATVVVPDDQLSLAIGKRGQNVRLASKLAGWDIDIITEEELEREREREEGGGTTEEETEETEETEEAVLDEEVGDEEAEETTSNKDVASEEIEK</sequence>
<dbReference type="InterPro" id="IPR015946">
    <property type="entry name" value="KH_dom-like_a/b"/>
</dbReference>
<dbReference type="FunFam" id="3.30.300.20:FF:000002">
    <property type="entry name" value="Transcription termination/antitermination protein NusA"/>
    <property type="match status" value="1"/>
</dbReference>
<dbReference type="InterPro" id="IPR030842">
    <property type="entry name" value="TF_NusA_bacterial"/>
</dbReference>
<dbReference type="SMART" id="SM00316">
    <property type="entry name" value="S1"/>
    <property type="match status" value="1"/>
</dbReference>
<dbReference type="GO" id="GO:0003723">
    <property type="term" value="F:RNA binding"/>
    <property type="evidence" value="ECO:0007669"/>
    <property type="project" value="UniProtKB-UniRule"/>
</dbReference>
<comment type="subunit">
    <text evidence="7">Monomer. Binds directly to the core enzyme of the DNA-dependent RNA polymerase and to nascent RNA.</text>
</comment>
<keyword evidence="5 7" id="KW-0805">Transcription regulation</keyword>
<keyword evidence="2 7" id="KW-0963">Cytoplasm</keyword>
<dbReference type="PROSITE" id="PS50084">
    <property type="entry name" value="KH_TYPE_1"/>
    <property type="match status" value="1"/>
</dbReference>